<organism evidence="1 2">
    <name type="scientific">Acropora cervicornis</name>
    <name type="common">Staghorn coral</name>
    <dbReference type="NCBI Taxonomy" id="6130"/>
    <lineage>
        <taxon>Eukaryota</taxon>
        <taxon>Metazoa</taxon>
        <taxon>Cnidaria</taxon>
        <taxon>Anthozoa</taxon>
        <taxon>Hexacorallia</taxon>
        <taxon>Scleractinia</taxon>
        <taxon>Astrocoeniina</taxon>
        <taxon>Acroporidae</taxon>
        <taxon>Acropora</taxon>
    </lineage>
</organism>
<evidence type="ECO:0000313" key="1">
    <source>
        <dbReference type="EMBL" id="KAK2555125.1"/>
    </source>
</evidence>
<dbReference type="Proteomes" id="UP001249851">
    <property type="component" value="Unassembled WGS sequence"/>
</dbReference>
<reference evidence="1" key="1">
    <citation type="journal article" date="2023" name="G3 (Bethesda)">
        <title>Whole genome assembly and annotation of the endangered Caribbean coral Acropora cervicornis.</title>
        <authorList>
            <person name="Selwyn J.D."/>
            <person name="Vollmer S.V."/>
        </authorList>
    </citation>
    <scope>NUCLEOTIDE SEQUENCE</scope>
    <source>
        <strain evidence="1">K2</strain>
    </source>
</reference>
<name>A0AAD9UZB6_ACRCE</name>
<dbReference type="AlphaFoldDB" id="A0AAD9UZB6"/>
<sequence>MASDLLNLATAKTGRFKIYLKIYSGYLERMQTEMNPQEPLKTASQLCTKVTSFLQNNPTAPNGIHFREFVNHGGWETYLSSMSMDGRWHDPTALHGMVNILCISAAVVSFSLREEEADFHSIALLAHEDKSHFHSLQQMAAKTIAVVEELQLKCAEGCLPE</sequence>
<gene>
    <name evidence="1" type="ORF">P5673_023095</name>
</gene>
<proteinExistence type="predicted"/>
<dbReference type="EMBL" id="JARQWQ010000064">
    <property type="protein sequence ID" value="KAK2555125.1"/>
    <property type="molecule type" value="Genomic_DNA"/>
</dbReference>
<reference evidence="1" key="2">
    <citation type="journal article" date="2023" name="Science">
        <title>Genomic signatures of disease resistance in endangered staghorn corals.</title>
        <authorList>
            <person name="Vollmer S.V."/>
            <person name="Selwyn J.D."/>
            <person name="Despard B.A."/>
            <person name="Roesel C.L."/>
        </authorList>
    </citation>
    <scope>NUCLEOTIDE SEQUENCE</scope>
    <source>
        <strain evidence="1">K2</strain>
    </source>
</reference>
<comment type="caution">
    <text evidence="1">The sequence shown here is derived from an EMBL/GenBank/DDBJ whole genome shotgun (WGS) entry which is preliminary data.</text>
</comment>
<protein>
    <submittedName>
        <fullName evidence="1">Uncharacterized protein</fullName>
    </submittedName>
</protein>
<evidence type="ECO:0000313" key="2">
    <source>
        <dbReference type="Proteomes" id="UP001249851"/>
    </source>
</evidence>
<accession>A0AAD9UZB6</accession>
<keyword evidence="2" id="KW-1185">Reference proteome</keyword>